<name>A0A0A5G9H1_9BACI</name>
<evidence type="ECO:0000313" key="3">
    <source>
        <dbReference type="EMBL" id="KGX88689.1"/>
    </source>
</evidence>
<dbReference type="OrthoDB" id="5405951at2"/>
<keyword evidence="1" id="KW-1133">Transmembrane helix</keyword>
<feature type="domain" description="Inner membrane protein YgaP-like transmembrane" evidence="2">
    <location>
        <begin position="5"/>
        <end position="65"/>
    </location>
</feature>
<evidence type="ECO:0000259" key="2">
    <source>
        <dbReference type="Pfam" id="PF11127"/>
    </source>
</evidence>
<protein>
    <recommendedName>
        <fullName evidence="2">Inner membrane protein YgaP-like transmembrane domain-containing protein</fullName>
    </recommendedName>
</protein>
<evidence type="ECO:0000313" key="4">
    <source>
        <dbReference type="Proteomes" id="UP000030403"/>
    </source>
</evidence>
<feature type="transmembrane region" description="Helical" evidence="1">
    <location>
        <begin position="12"/>
        <end position="31"/>
    </location>
</feature>
<accession>A0A0A5G9H1</accession>
<dbReference type="eggNOG" id="ENOG50334YP">
    <property type="taxonomic scope" value="Bacteria"/>
</dbReference>
<dbReference type="EMBL" id="AVPF01000018">
    <property type="protein sequence ID" value="KGX88689.1"/>
    <property type="molecule type" value="Genomic_DNA"/>
</dbReference>
<proteinExistence type="predicted"/>
<sequence length="84" mass="9415">MMVRPNIGIINAMIRITIGLTVVAYSTARMVRQPWRQSSMMYAMIGAMKVAEGIVRYCPVTAMVQQQADQKKEKHDEDSGINPS</sequence>
<dbReference type="Proteomes" id="UP000030403">
    <property type="component" value="Unassembled WGS sequence"/>
</dbReference>
<dbReference type="Pfam" id="PF11127">
    <property type="entry name" value="YgaP-like_TM"/>
    <property type="match status" value="1"/>
</dbReference>
<organism evidence="3 4">
    <name type="scientific">Pontibacillus marinus BH030004 = DSM 16465</name>
    <dbReference type="NCBI Taxonomy" id="1385511"/>
    <lineage>
        <taxon>Bacteria</taxon>
        <taxon>Bacillati</taxon>
        <taxon>Bacillota</taxon>
        <taxon>Bacilli</taxon>
        <taxon>Bacillales</taxon>
        <taxon>Bacillaceae</taxon>
        <taxon>Pontibacillus</taxon>
    </lineage>
</organism>
<dbReference type="InterPro" id="IPR021309">
    <property type="entry name" value="YgaP-like_TM"/>
</dbReference>
<evidence type="ECO:0000256" key="1">
    <source>
        <dbReference type="SAM" id="Phobius"/>
    </source>
</evidence>
<reference evidence="3 4" key="1">
    <citation type="submission" date="2013-08" db="EMBL/GenBank/DDBJ databases">
        <authorList>
            <person name="Huang J."/>
            <person name="Wang G."/>
        </authorList>
    </citation>
    <scope>NUCLEOTIDE SEQUENCE [LARGE SCALE GENOMIC DNA]</scope>
    <source>
        <strain evidence="3 4">BH030004</strain>
    </source>
</reference>
<keyword evidence="1" id="KW-0812">Transmembrane</keyword>
<dbReference type="STRING" id="1385511.GCA_000425225_02965"/>
<gene>
    <name evidence="3" type="ORF">N783_07330</name>
</gene>
<keyword evidence="4" id="KW-1185">Reference proteome</keyword>
<comment type="caution">
    <text evidence="3">The sequence shown here is derived from an EMBL/GenBank/DDBJ whole genome shotgun (WGS) entry which is preliminary data.</text>
</comment>
<dbReference type="AlphaFoldDB" id="A0A0A5G9H1"/>
<keyword evidence="1" id="KW-0472">Membrane</keyword>